<proteinExistence type="predicted"/>
<keyword evidence="3" id="KW-1185">Reference proteome</keyword>
<gene>
    <name evidence="2" type="ORF">CAEBREN_03752</name>
</gene>
<sequence length="572" mass="66380">MDQRLQTRSAKQSAALNEPKSHDEEEESEEPPKKRSRSSSRRANTIRADAARLKKLAEQGGKKKLKNLDNFDSEKEKKKKAKKTKKAEKKKLAKMAKLEKLEKQATVAKNGKDSEDSVHPMLNQCVQPMLPTNGDNVDNVPSNLGSKKSTTKRRRHTNEDLESEDEEDLTELRDPKRRRSVRRAVQKIKKEEEVKQELEEEEDQAQGEDEEDLMELRDPKRRRSVRLAVQKIKKEEEVKQEMEEEEDRAQGEEEVVHGIDMAKCRNTIASIKMEKREPGKAISDAALERLFRLFFPHDNATRDPDDSLLSSIDDMSDGEIERRDAAFRQTMAEIRAFPGRQRQIEALHDKLKTPEGLEALRKASRGRRYRNLSKKQRKEMEERRLRRQKELKEKMEEVIRFRQFSNESESGEFRMELTRSQFAFCLETLSEFIEAETEPATASQMQTIVERVSDEELQENLRIMGSYSFFGKKYFEKKNQLAKIVKELLKMLLSNEKITGVSEKEENGFQFGAYQAVLALADYYSMIPLDGLDIKVKLLVKASWNTDRRTTRRANTNAIVTYCVLDDIGKVE</sequence>
<feature type="region of interest" description="Disordered" evidence="1">
    <location>
        <begin position="1"/>
        <end position="222"/>
    </location>
</feature>
<feature type="compositionally biased region" description="Basic residues" evidence="1">
    <location>
        <begin position="77"/>
        <end position="94"/>
    </location>
</feature>
<feature type="compositionally biased region" description="Acidic residues" evidence="1">
    <location>
        <begin position="198"/>
        <end position="213"/>
    </location>
</feature>
<feature type="compositionally biased region" description="Basic residues" evidence="1">
    <location>
        <begin position="175"/>
        <end position="187"/>
    </location>
</feature>
<dbReference type="InParanoid" id="G0MYK4"/>
<evidence type="ECO:0000313" key="2">
    <source>
        <dbReference type="EMBL" id="EGT47533.1"/>
    </source>
</evidence>
<name>G0MYK4_CAEBE</name>
<feature type="compositionally biased region" description="Acidic residues" evidence="1">
    <location>
        <begin position="160"/>
        <end position="169"/>
    </location>
</feature>
<evidence type="ECO:0000256" key="1">
    <source>
        <dbReference type="SAM" id="MobiDB-lite"/>
    </source>
</evidence>
<feature type="compositionally biased region" description="Polar residues" evidence="1">
    <location>
        <begin position="1"/>
        <end position="15"/>
    </location>
</feature>
<dbReference type="HOGENOM" id="CLU_476697_0_0_1"/>
<organism evidence="3">
    <name type="scientific">Caenorhabditis brenneri</name>
    <name type="common">Nematode worm</name>
    <dbReference type="NCBI Taxonomy" id="135651"/>
    <lineage>
        <taxon>Eukaryota</taxon>
        <taxon>Metazoa</taxon>
        <taxon>Ecdysozoa</taxon>
        <taxon>Nematoda</taxon>
        <taxon>Chromadorea</taxon>
        <taxon>Rhabditida</taxon>
        <taxon>Rhabditina</taxon>
        <taxon>Rhabditomorpha</taxon>
        <taxon>Rhabditoidea</taxon>
        <taxon>Rhabditidae</taxon>
        <taxon>Peloderinae</taxon>
        <taxon>Caenorhabditis</taxon>
    </lineage>
</organism>
<accession>G0MYK4</accession>
<protein>
    <submittedName>
        <fullName evidence="2">Uncharacterized protein</fullName>
    </submittedName>
</protein>
<feature type="compositionally biased region" description="Basic and acidic residues" evidence="1">
    <location>
        <begin position="188"/>
        <end position="197"/>
    </location>
</feature>
<dbReference type="OMA" id="MAKCRNT"/>
<reference evidence="3" key="1">
    <citation type="submission" date="2011-07" db="EMBL/GenBank/DDBJ databases">
        <authorList>
            <consortium name="Caenorhabditis brenneri Sequencing and Analysis Consortium"/>
            <person name="Wilson R.K."/>
        </authorList>
    </citation>
    <scope>NUCLEOTIDE SEQUENCE [LARGE SCALE GENOMIC DNA]</scope>
    <source>
        <strain evidence="3">PB2801</strain>
    </source>
</reference>
<feature type="compositionally biased region" description="Polar residues" evidence="1">
    <location>
        <begin position="133"/>
        <end position="148"/>
    </location>
</feature>
<feature type="compositionally biased region" description="Basic and acidic residues" evidence="1">
    <location>
        <begin position="49"/>
        <end position="76"/>
    </location>
</feature>
<dbReference type="EMBL" id="GL379820">
    <property type="protein sequence ID" value="EGT47533.1"/>
    <property type="molecule type" value="Genomic_DNA"/>
</dbReference>
<evidence type="ECO:0000313" key="3">
    <source>
        <dbReference type="Proteomes" id="UP000008068"/>
    </source>
</evidence>
<dbReference type="Proteomes" id="UP000008068">
    <property type="component" value="Unassembled WGS sequence"/>
</dbReference>
<dbReference type="AlphaFoldDB" id="G0MYK4"/>